<dbReference type="GO" id="GO:0008237">
    <property type="term" value="F:metallopeptidase activity"/>
    <property type="evidence" value="ECO:0007669"/>
    <property type="project" value="InterPro"/>
</dbReference>
<reference evidence="3 4" key="1">
    <citation type="journal article" date="2018" name="Genome Announc.">
        <title>Draft Genome Sequence of "Candidatus Phycosocius bacilliformis," an Alphaproteobacterial Ectosymbiont of the Hydrocarbon-Producing Green Alga Botryococcus braunii.</title>
        <authorList>
            <person name="Tanabe Y."/>
            <person name="Yamaguchi H."/>
            <person name="Watanabe M.M."/>
        </authorList>
    </citation>
    <scope>NUCLEOTIDE SEQUENCE [LARGE SCALE GENOMIC DNA]</scope>
    <source>
        <strain evidence="3 4">BOTRYCO-2</strain>
    </source>
</reference>
<organism evidence="3 4">
    <name type="scientific">Candidatus Phycosocius bacilliformis</name>
    <dbReference type="NCBI Taxonomy" id="1445552"/>
    <lineage>
        <taxon>Bacteria</taxon>
        <taxon>Pseudomonadati</taxon>
        <taxon>Pseudomonadota</taxon>
        <taxon>Alphaproteobacteria</taxon>
        <taxon>Caulobacterales</taxon>
        <taxon>Caulobacterales incertae sedis</taxon>
        <taxon>Candidatus Phycosocius</taxon>
    </lineage>
</organism>
<feature type="transmembrane region" description="Helical" evidence="1">
    <location>
        <begin position="100"/>
        <end position="125"/>
    </location>
</feature>
<feature type="transmembrane region" description="Helical" evidence="1">
    <location>
        <begin position="560"/>
        <end position="582"/>
    </location>
</feature>
<name>A0A2P2EA27_9PROT</name>
<accession>A0A2P2EA27</accession>
<keyword evidence="1" id="KW-0472">Membrane</keyword>
<protein>
    <recommendedName>
        <fullName evidence="2">Peptidase M1 membrane alanine aminopeptidase domain-containing protein</fullName>
    </recommendedName>
</protein>
<feature type="transmembrane region" description="Helical" evidence="1">
    <location>
        <begin position="470"/>
        <end position="498"/>
    </location>
</feature>
<feature type="transmembrane region" description="Helical" evidence="1">
    <location>
        <begin position="437"/>
        <end position="458"/>
    </location>
</feature>
<keyword evidence="1" id="KW-0812">Transmembrane</keyword>
<feature type="transmembrane region" description="Helical" evidence="1">
    <location>
        <begin position="56"/>
        <end position="79"/>
    </location>
</feature>
<feature type="transmembrane region" description="Helical" evidence="1">
    <location>
        <begin position="242"/>
        <end position="260"/>
    </location>
</feature>
<evidence type="ECO:0000313" key="3">
    <source>
        <dbReference type="EMBL" id="GBF57909.1"/>
    </source>
</evidence>
<comment type="caution">
    <text evidence="3">The sequence shown here is derived from an EMBL/GenBank/DDBJ whole genome shotgun (WGS) entry which is preliminary data.</text>
</comment>
<dbReference type="InterPro" id="IPR027268">
    <property type="entry name" value="Peptidase_M4/M1_CTD_sf"/>
</dbReference>
<dbReference type="InterPro" id="IPR014782">
    <property type="entry name" value="Peptidase_M1_dom"/>
</dbReference>
<keyword evidence="4" id="KW-1185">Reference proteome</keyword>
<dbReference type="GO" id="GO:0008270">
    <property type="term" value="F:zinc ion binding"/>
    <property type="evidence" value="ECO:0007669"/>
    <property type="project" value="InterPro"/>
</dbReference>
<feature type="transmembrane region" description="Helical" evidence="1">
    <location>
        <begin position="355"/>
        <end position="376"/>
    </location>
</feature>
<sequence length="1227" mass="136308">MFWTITRFEAWYQLRNVYLLAWAFLSLSVTSAIFLYEPMRIDPGESLISTSATYFLLIFLGIVVGLMVPMTAILGGAVVRDLQLGSGELLKATLLTRTGYVFGRFLGAFLPIALIYLLHIVLIWLVCQWPSLPANKYPDFELAALLQPAAIMASTLLSMACILFAVGTLARSALVSYIIIALLIGAWVFTLTKVEFGGYEEMRNALDWTGFASVLLANDTLSIHERNTELLTLSPDFYRNRTVWLCIGGLSLLAAWLLQGTRGGLWGNRRIDAAAGPMPPEDGQLKRYQTKLDLAALRTQIWARLTLDLKRIVISPAFGLLIAGAIYLFWIIANNTGSFGDRGIEPVTRLLVKELYNPSMLLVALTASIFASELVWSDTDRRIHELIDVTPTTSWVYVIPKLLVVCFATMSFVLVGSAAGLAAQAAKGYPLFEVGKIALWLWLPMSLTVLQFSAVALFCHCVTPNKVWGWVLYIALAIGISLLSDLTGVDHVLFDYAFVELVPLSDFNGQAHFWKNNVWLQLHWTLIACIFLLSAVLMWRRGVEQRLKPRLAALSIELRSATGLALAVVCLASLASGSWIFYHTNVVNSFLTDGGYKKWAAQSERDLAPLESWPGPTIVALKLEVDIRPKKVTATASGALTLENRTNRPLTQFILNHGSIFLESASMPGANLKEEIKDYGIAVWTFTKPLKPGEKRDLTFKSSIDGNTVASENPPTAVVSNGSFIESSKLVPSVRIDRGSWLIDPKERQKYDLPEKRPLPDAMVDENNYTPGSAWVDADIIVSTDVGQIPVAPGILVRETVKDDRVTRHYRPPVKINNAFAVQSANYVVKRERIELANGPVDLEIYHLPNFTRNVEVIMTAMKSSVQTFSELYGPYPFGVLRIIQTPSYGARDIAAQAYSGTVPFYEDGGWLQIIENRKWVDDLSHITAHEVAHMWWGHQVRPSARPGARVLTEGLAEMSSWIVLKNLFPNDSTFSYFHDAESAYSTGRGKEKTGEPTLSTLEGEDYLAYGKAPIVLDSLRTAIGPHAFDAALRSFIETHGFADRPYPNVQDLIGSIKQAAKPEVHSVIDQLFNERTTWNSEISYLDIVKPTKTRAAVRLTARAWIETLDKLGKPVRSTGIKGAPLRFFESIRCSEDELKRTAELNNVTAPDILRDNCMMTEQIAQYTVDLKPSPQNLQFDLPTTRWGSGVRLGDAVRWGGKGAVNSQSYASSLYPHEDFLPSQKPK</sequence>
<feature type="transmembrane region" description="Helical" evidence="1">
    <location>
        <begin position="17"/>
        <end position="36"/>
    </location>
</feature>
<keyword evidence="1" id="KW-1133">Transmembrane helix</keyword>
<dbReference type="Gene3D" id="1.10.390.10">
    <property type="entry name" value="Neutral Protease Domain 2"/>
    <property type="match status" value="1"/>
</dbReference>
<feature type="transmembrane region" description="Helical" evidence="1">
    <location>
        <begin position="173"/>
        <end position="192"/>
    </location>
</feature>
<dbReference type="RefSeq" id="WP_108984780.1">
    <property type="nucleotide sequence ID" value="NZ_BFBR01000004.1"/>
</dbReference>
<feature type="transmembrane region" description="Helical" evidence="1">
    <location>
        <begin position="402"/>
        <end position="425"/>
    </location>
</feature>
<feature type="domain" description="Peptidase M1 membrane alanine aminopeptidase" evidence="2">
    <location>
        <begin position="922"/>
        <end position="1071"/>
    </location>
</feature>
<feature type="transmembrane region" description="Helical" evidence="1">
    <location>
        <begin position="518"/>
        <end position="539"/>
    </location>
</feature>
<dbReference type="Pfam" id="PF01433">
    <property type="entry name" value="Peptidase_M1"/>
    <property type="match status" value="1"/>
</dbReference>
<dbReference type="EMBL" id="BFBR01000004">
    <property type="protein sequence ID" value="GBF57909.1"/>
    <property type="molecule type" value="Genomic_DNA"/>
</dbReference>
<dbReference type="Proteomes" id="UP000245086">
    <property type="component" value="Unassembled WGS sequence"/>
</dbReference>
<evidence type="ECO:0000313" key="4">
    <source>
        <dbReference type="Proteomes" id="UP000245086"/>
    </source>
</evidence>
<evidence type="ECO:0000259" key="2">
    <source>
        <dbReference type="Pfam" id="PF01433"/>
    </source>
</evidence>
<proteinExistence type="predicted"/>
<dbReference type="SUPFAM" id="SSF55486">
    <property type="entry name" value="Metalloproteases ('zincins'), catalytic domain"/>
    <property type="match status" value="1"/>
</dbReference>
<dbReference type="OrthoDB" id="100605at2"/>
<evidence type="ECO:0000256" key="1">
    <source>
        <dbReference type="SAM" id="Phobius"/>
    </source>
</evidence>
<feature type="transmembrane region" description="Helical" evidence="1">
    <location>
        <begin position="145"/>
        <end position="166"/>
    </location>
</feature>
<gene>
    <name evidence="3" type="ORF">PbB2_01580</name>
</gene>
<feature type="transmembrane region" description="Helical" evidence="1">
    <location>
        <begin position="312"/>
        <end position="333"/>
    </location>
</feature>
<dbReference type="AlphaFoldDB" id="A0A2P2EA27"/>